<dbReference type="GO" id="GO:0006729">
    <property type="term" value="P:tetrahydrobiopterin biosynthetic process"/>
    <property type="evidence" value="ECO:0007669"/>
    <property type="project" value="InterPro"/>
</dbReference>
<comment type="catalytic activity">
    <reaction evidence="1">
        <text>(4aS,6R)-4a-hydroxy-L-erythro-5,6,7,8-tetrahydrobiopterin = (6R)-L-erythro-6,7-dihydrobiopterin + H2O</text>
        <dbReference type="Rhea" id="RHEA:11920"/>
        <dbReference type="ChEBI" id="CHEBI:15377"/>
        <dbReference type="ChEBI" id="CHEBI:15642"/>
        <dbReference type="ChEBI" id="CHEBI:43120"/>
        <dbReference type="EC" id="4.2.1.96"/>
    </reaction>
</comment>
<evidence type="ECO:0000256" key="3">
    <source>
        <dbReference type="ARBA" id="ARBA00013252"/>
    </source>
</evidence>
<dbReference type="EMBL" id="SMKZ01000025">
    <property type="protein sequence ID" value="TDE08320.1"/>
    <property type="molecule type" value="Genomic_DNA"/>
</dbReference>
<protein>
    <recommendedName>
        <fullName evidence="4">Putative pterin-4-alpha-carbinolamine dehydratase</fullName>
        <ecNumber evidence="3">4.2.1.96</ecNumber>
    </recommendedName>
</protein>
<keyword evidence="5" id="KW-0456">Lyase</keyword>
<evidence type="ECO:0000313" key="8">
    <source>
        <dbReference type="Proteomes" id="UP000294739"/>
    </source>
</evidence>
<reference evidence="7 8" key="1">
    <citation type="submission" date="2019-03" db="EMBL/GenBank/DDBJ databases">
        <title>Draft genome sequences of novel Actinobacteria.</title>
        <authorList>
            <person name="Sahin N."/>
            <person name="Ay H."/>
            <person name="Saygin H."/>
        </authorList>
    </citation>
    <scope>NUCLEOTIDE SEQUENCE [LARGE SCALE GENOMIC DNA]</scope>
    <source>
        <strain evidence="7 8">5K138</strain>
    </source>
</reference>
<dbReference type="EC" id="4.2.1.96" evidence="3"/>
<dbReference type="InterPro" id="IPR001533">
    <property type="entry name" value="Pterin_deHydtase"/>
</dbReference>
<dbReference type="OrthoDB" id="15077at2"/>
<dbReference type="PANTHER" id="PTHR35908">
    <property type="entry name" value="HYPOTHETICAL FUSION PROTEIN"/>
    <property type="match status" value="1"/>
</dbReference>
<evidence type="ECO:0000256" key="4">
    <source>
        <dbReference type="ARBA" id="ARBA00021735"/>
    </source>
</evidence>
<dbReference type="InterPro" id="IPR041581">
    <property type="entry name" value="Glyoxalase_6"/>
</dbReference>
<dbReference type="GO" id="GO:0008124">
    <property type="term" value="F:4-alpha-hydroxytetrahydrobiopterin dehydratase activity"/>
    <property type="evidence" value="ECO:0007669"/>
    <property type="project" value="UniProtKB-EC"/>
</dbReference>
<feature type="domain" description="Glyoxalase-like" evidence="6">
    <location>
        <begin position="112"/>
        <end position="213"/>
    </location>
</feature>
<dbReference type="SUPFAM" id="SSF54593">
    <property type="entry name" value="Glyoxalase/Bleomycin resistance protein/Dihydroxybiphenyl dioxygenase"/>
    <property type="match status" value="1"/>
</dbReference>
<dbReference type="RefSeq" id="WP_131896863.1">
    <property type="nucleotide sequence ID" value="NZ_SMKZ01000025.1"/>
</dbReference>
<accession>A0A4R5D8U9</accession>
<dbReference type="SUPFAM" id="SSF55248">
    <property type="entry name" value="PCD-like"/>
    <property type="match status" value="1"/>
</dbReference>
<comment type="similarity">
    <text evidence="2">Belongs to the pterin-4-alpha-carbinolamine dehydratase family.</text>
</comment>
<proteinExistence type="inferred from homology"/>
<keyword evidence="8" id="KW-1185">Reference proteome</keyword>
<dbReference type="InterPro" id="IPR029068">
    <property type="entry name" value="Glyas_Bleomycin-R_OHBP_Dase"/>
</dbReference>
<sequence length="220" mass="24275">MSEPITMRAFHAAEGTRDWRVVGDGANAFFRTASFADGTAFVQAIGELDGVGPHQPDIDLRHDGVTVRLLTATDDYAGMTERDLDLARRISALASDRGLTADPTRIQTVLLTIDALVSADVMPFWAAVLDYERRPDNPDEDLIDPRWHGPGIWFQDMDAPRPQRNRIHVDVWVPYDQAEARVAAALAAGGRLVRDRAPTWWTLADAEGNEADVATTQGRD</sequence>
<evidence type="ECO:0000256" key="1">
    <source>
        <dbReference type="ARBA" id="ARBA00001554"/>
    </source>
</evidence>
<comment type="caution">
    <text evidence="7">The sequence shown here is derived from an EMBL/GenBank/DDBJ whole genome shotgun (WGS) entry which is preliminary data.</text>
</comment>
<dbReference type="Pfam" id="PF18029">
    <property type="entry name" value="Glyoxalase_6"/>
    <property type="match status" value="1"/>
</dbReference>
<dbReference type="Gene3D" id="3.10.180.10">
    <property type="entry name" value="2,3-Dihydroxybiphenyl 1,2-Dioxygenase, domain 1"/>
    <property type="match status" value="1"/>
</dbReference>
<dbReference type="PANTHER" id="PTHR35908:SF1">
    <property type="entry name" value="CONSERVED PROTEIN"/>
    <property type="match status" value="1"/>
</dbReference>
<evidence type="ECO:0000259" key="6">
    <source>
        <dbReference type="Pfam" id="PF18029"/>
    </source>
</evidence>
<evidence type="ECO:0000256" key="2">
    <source>
        <dbReference type="ARBA" id="ARBA00006472"/>
    </source>
</evidence>
<evidence type="ECO:0000256" key="5">
    <source>
        <dbReference type="ARBA" id="ARBA00023239"/>
    </source>
</evidence>
<dbReference type="InterPro" id="IPR036428">
    <property type="entry name" value="PCD_sf"/>
</dbReference>
<organism evidence="7 8">
    <name type="scientific">Jiangella asiatica</name>
    <dbReference type="NCBI Taxonomy" id="2530372"/>
    <lineage>
        <taxon>Bacteria</taxon>
        <taxon>Bacillati</taxon>
        <taxon>Actinomycetota</taxon>
        <taxon>Actinomycetes</taxon>
        <taxon>Jiangellales</taxon>
        <taxon>Jiangellaceae</taxon>
        <taxon>Jiangella</taxon>
    </lineage>
</organism>
<gene>
    <name evidence="7" type="ORF">E1269_17595</name>
</gene>
<dbReference type="InParanoid" id="A0A4R5D8U9"/>
<dbReference type="Proteomes" id="UP000294739">
    <property type="component" value="Unassembled WGS sequence"/>
</dbReference>
<dbReference type="Gene3D" id="3.30.1360.20">
    <property type="entry name" value="Transcriptional coactivator/pterin dehydratase"/>
    <property type="match status" value="1"/>
</dbReference>
<dbReference type="Pfam" id="PF01329">
    <property type="entry name" value="Pterin_4a"/>
    <property type="match status" value="1"/>
</dbReference>
<name>A0A4R5D8U9_9ACTN</name>
<evidence type="ECO:0000313" key="7">
    <source>
        <dbReference type="EMBL" id="TDE08320.1"/>
    </source>
</evidence>
<dbReference type="AlphaFoldDB" id="A0A4R5D8U9"/>